<dbReference type="Gene3D" id="3.40.50.300">
    <property type="entry name" value="P-loop containing nucleotide triphosphate hydrolases"/>
    <property type="match status" value="1"/>
</dbReference>
<dbReference type="PANTHER" id="PTHR12896">
    <property type="entry name" value="PAX6 NEIGHBOR PROTEIN PAXNEB"/>
    <property type="match status" value="1"/>
</dbReference>
<accession>A0A0V0J315</accession>
<dbReference type="EMBL" id="GEEE01003022">
    <property type="protein sequence ID" value="JAP60203.1"/>
    <property type="molecule type" value="Transcribed_RNA"/>
</dbReference>
<proteinExistence type="inferred from homology"/>
<gene>
    <name evidence="9" type="primary">ELP4</name>
    <name evidence="9" type="ORF">TR83041</name>
</gene>
<evidence type="ECO:0000256" key="6">
    <source>
        <dbReference type="ARBA" id="ARBA00022490"/>
    </source>
</evidence>
<evidence type="ECO:0000256" key="7">
    <source>
        <dbReference type="ARBA" id="ARBA00022694"/>
    </source>
</evidence>
<keyword evidence="6" id="KW-0963">Cytoplasm</keyword>
<dbReference type="InterPro" id="IPR027417">
    <property type="entry name" value="P-loop_NTPase"/>
</dbReference>
<evidence type="ECO:0000256" key="2">
    <source>
        <dbReference type="ARBA" id="ARBA00004496"/>
    </source>
</evidence>
<comment type="similarity">
    <text evidence="4">Belongs to the ELP4 family.</text>
</comment>
<reference evidence="9" key="1">
    <citation type="submission" date="2016-01" db="EMBL/GenBank/DDBJ databases">
        <title>Reference transcriptome for the parasite Schistocephalus solidus: insights into the molecular evolution of parasitism.</title>
        <authorList>
            <person name="Hebert F.O."/>
            <person name="Grambauer S."/>
            <person name="Barber I."/>
            <person name="Landry C.R."/>
            <person name="Aubin-Horth N."/>
        </authorList>
    </citation>
    <scope>NUCLEOTIDE SEQUENCE</scope>
</reference>
<dbReference type="GO" id="GO:0005737">
    <property type="term" value="C:cytoplasm"/>
    <property type="evidence" value="ECO:0007669"/>
    <property type="project" value="UniProtKB-SubCell"/>
</dbReference>
<comment type="pathway">
    <text evidence="3">tRNA modification; 5-methoxycarbonylmethyl-2-thiouridine-tRNA biosynthesis.</text>
</comment>
<dbReference type="AlphaFoldDB" id="A0A0V0J315"/>
<comment type="subcellular location">
    <subcellularLocation>
        <location evidence="2">Cytoplasm</location>
    </subcellularLocation>
    <subcellularLocation>
        <location evidence="1">Nucleus</location>
    </subcellularLocation>
</comment>
<evidence type="ECO:0000256" key="4">
    <source>
        <dbReference type="ARBA" id="ARBA00007573"/>
    </source>
</evidence>
<evidence type="ECO:0000256" key="5">
    <source>
        <dbReference type="ARBA" id="ARBA00020265"/>
    </source>
</evidence>
<protein>
    <recommendedName>
        <fullName evidence="5">Elongator complex protein 4</fullName>
    </recommendedName>
</protein>
<dbReference type="UniPathway" id="UPA00988"/>
<dbReference type="GO" id="GO:0033588">
    <property type="term" value="C:elongator holoenzyme complex"/>
    <property type="evidence" value="ECO:0007669"/>
    <property type="project" value="InterPro"/>
</dbReference>
<keyword evidence="7" id="KW-0819">tRNA processing</keyword>
<evidence type="ECO:0000256" key="8">
    <source>
        <dbReference type="ARBA" id="ARBA00023242"/>
    </source>
</evidence>
<dbReference type="GO" id="GO:0002098">
    <property type="term" value="P:tRNA wobble uridine modification"/>
    <property type="evidence" value="ECO:0007669"/>
    <property type="project" value="InterPro"/>
</dbReference>
<organism evidence="9">
    <name type="scientific">Schistocephalus solidus</name>
    <name type="common">Tapeworm</name>
    <dbReference type="NCBI Taxonomy" id="70667"/>
    <lineage>
        <taxon>Eukaryota</taxon>
        <taxon>Metazoa</taxon>
        <taxon>Spiralia</taxon>
        <taxon>Lophotrochozoa</taxon>
        <taxon>Platyhelminthes</taxon>
        <taxon>Cestoda</taxon>
        <taxon>Eucestoda</taxon>
        <taxon>Diphyllobothriidea</taxon>
        <taxon>Diphyllobothriidae</taxon>
        <taxon>Schistocephalus</taxon>
    </lineage>
</organism>
<sequence>MRLLEDYIGTSPYPNPPKNLAGLKKLVAQGQFVTASGIPSFDAFLGGGQVVGTTCLFVEDIHGTYTSYFVKLFAAQGLVNGHRLCLISAIGCYDGFLKSLPGLPEQNRNPDPSTGDDYLNIAWRYKDILPQTTAPLKSSFSHQFDMASTLNLADYPTNDASKCALRLDPRKSLCENLNAVLEHITTISGTGEKKVTRIIIESLASPLWGRQPESLTSCLANFMLRLRLILRDSFNVAYITLPPSVIKAVEPQTRWMTYADYAFQLDGFDGCDASVTPNPLYRDYNGLIKVIRLPSLSRFNLEPVSRPLTYDWAFKLQRRQFIVQHLHLPPCLSETASRSTATESIIGGSCSGGGKTIDF</sequence>
<evidence type="ECO:0000256" key="3">
    <source>
        <dbReference type="ARBA" id="ARBA00005043"/>
    </source>
</evidence>
<dbReference type="GO" id="GO:0008023">
    <property type="term" value="C:transcription elongation factor complex"/>
    <property type="evidence" value="ECO:0007669"/>
    <property type="project" value="TreeGrafter"/>
</dbReference>
<dbReference type="Pfam" id="PF05625">
    <property type="entry name" value="PAXNEB"/>
    <property type="match status" value="1"/>
</dbReference>
<name>A0A0V0J315_SCHSO</name>
<dbReference type="InterPro" id="IPR008728">
    <property type="entry name" value="Elongator_complex_protein_4"/>
</dbReference>
<evidence type="ECO:0000256" key="1">
    <source>
        <dbReference type="ARBA" id="ARBA00004123"/>
    </source>
</evidence>
<keyword evidence="8" id="KW-0539">Nucleus</keyword>
<dbReference type="CDD" id="cd19494">
    <property type="entry name" value="Elp4"/>
    <property type="match status" value="1"/>
</dbReference>
<dbReference type="PANTHER" id="PTHR12896:SF1">
    <property type="entry name" value="ELONGATOR COMPLEX PROTEIN 4"/>
    <property type="match status" value="1"/>
</dbReference>
<evidence type="ECO:0000313" key="9">
    <source>
        <dbReference type="EMBL" id="JAP60203.1"/>
    </source>
</evidence>